<evidence type="ECO:0000313" key="7">
    <source>
        <dbReference type="Proteomes" id="UP000693970"/>
    </source>
</evidence>
<feature type="domain" description="NADH:flavin oxidoreductase/NADH oxidase N-terminal" evidence="4">
    <location>
        <begin position="9"/>
        <end position="341"/>
    </location>
</feature>
<dbReference type="Pfam" id="PF00724">
    <property type="entry name" value="Oxidored_FMN"/>
    <property type="match status" value="1"/>
</dbReference>
<dbReference type="PANTHER" id="PTHR22893:SF91">
    <property type="entry name" value="NADPH DEHYDROGENASE 2-RELATED"/>
    <property type="match status" value="1"/>
</dbReference>
<dbReference type="EMBL" id="JAGRRH010000025">
    <property type="protein sequence ID" value="KAG7341887.1"/>
    <property type="molecule type" value="Genomic_DNA"/>
</dbReference>
<evidence type="ECO:0000313" key="6">
    <source>
        <dbReference type="EMBL" id="KAG7363050.1"/>
    </source>
</evidence>
<name>A0A9K3LIJ3_9STRA</name>
<dbReference type="AlphaFoldDB" id="A0A9K3LIJ3"/>
<dbReference type="FunFam" id="3.20.20.70:FF:000059">
    <property type="entry name" value="N-ethylmaleimide reductase, FMN-linked"/>
    <property type="match status" value="1"/>
</dbReference>
<dbReference type="InterPro" id="IPR045247">
    <property type="entry name" value="Oye-like"/>
</dbReference>
<keyword evidence="7" id="KW-1185">Reference proteome</keyword>
<dbReference type="GO" id="GO:0010181">
    <property type="term" value="F:FMN binding"/>
    <property type="evidence" value="ECO:0007669"/>
    <property type="project" value="InterPro"/>
</dbReference>
<reference evidence="6" key="2">
    <citation type="submission" date="2021-04" db="EMBL/GenBank/DDBJ databases">
        <authorList>
            <person name="Podell S."/>
        </authorList>
    </citation>
    <scope>NUCLEOTIDE SEQUENCE</scope>
    <source>
        <strain evidence="6">Hildebrandi</strain>
    </source>
</reference>
<dbReference type="GO" id="GO:0005829">
    <property type="term" value="C:cytosol"/>
    <property type="evidence" value="ECO:0007669"/>
    <property type="project" value="UniProtKB-ARBA"/>
</dbReference>
<accession>A0A9K3LIJ3</accession>
<dbReference type="CDD" id="cd02933">
    <property type="entry name" value="OYE_like_FMN"/>
    <property type="match status" value="1"/>
</dbReference>
<gene>
    <name evidence="5" type="ORF">IV203_006979</name>
    <name evidence="6" type="ORF">IV203_026410</name>
</gene>
<dbReference type="InterPro" id="IPR001155">
    <property type="entry name" value="OxRdtase_FMN_N"/>
</dbReference>
<sequence length="383" mass="42542">MAAELSSKFTVGGQELKNRIVLAPLTRSRCEVTEDPFDIKNSLPNELHVEYYSQRASGGLLISEGVQVSELGWGWMCAPKIMEEAHAEAWKPVTKAVHEKGGLIYMQLWHLGRQTHSSFHPATNKIVSASDVKMAGEAKTITGEKVEPETPVPMTKEEIQDTIAAFVNGARLAKIAGFDGVELHSANGYLIDQFLQKRTNKRTDEYGGSMENRMRLLKEIVEGIIAEGSFPANRIGLRLSPNGVFGDMGSDDNNVMFPFVAKELNKYGLAYLHVMDGLGFGFHNLCPPVTMYDFRKVWDGPLMCNVGLTKDEAKGMLRSGTTDLVAVGRPYIANPDLADRWINDWPLNPDADYATWWQAGIGAKGYTDYPFYEPEKSAEKKDE</sequence>
<proteinExistence type="inferred from homology"/>
<evidence type="ECO:0000256" key="1">
    <source>
        <dbReference type="ARBA" id="ARBA00001917"/>
    </source>
</evidence>
<protein>
    <submittedName>
        <fullName evidence="6">NADH:flavin oxidoreductase</fullName>
    </submittedName>
</protein>
<keyword evidence="3" id="KW-0560">Oxidoreductase</keyword>
<dbReference type="PANTHER" id="PTHR22893">
    <property type="entry name" value="NADH OXIDOREDUCTASE-RELATED"/>
    <property type="match status" value="1"/>
</dbReference>
<evidence type="ECO:0000313" key="5">
    <source>
        <dbReference type="EMBL" id="KAG7341887.1"/>
    </source>
</evidence>
<comment type="cofactor">
    <cofactor evidence="1">
        <name>FMN</name>
        <dbReference type="ChEBI" id="CHEBI:58210"/>
    </cofactor>
</comment>
<reference evidence="6" key="1">
    <citation type="journal article" date="2021" name="Sci. Rep.">
        <title>Diploid genomic architecture of Nitzschia inconspicua, an elite biomass production diatom.</title>
        <authorList>
            <person name="Oliver A."/>
            <person name="Podell S."/>
            <person name="Pinowska A."/>
            <person name="Traller J.C."/>
            <person name="Smith S.R."/>
            <person name="McClure R."/>
            <person name="Beliaev A."/>
            <person name="Bohutskyi P."/>
            <person name="Hill E.A."/>
            <person name="Rabines A."/>
            <person name="Zheng H."/>
            <person name="Allen L.Z."/>
            <person name="Kuo A."/>
            <person name="Grigoriev I.V."/>
            <person name="Allen A.E."/>
            <person name="Hazlebeck D."/>
            <person name="Allen E.E."/>
        </authorList>
    </citation>
    <scope>NUCLEOTIDE SEQUENCE</scope>
    <source>
        <strain evidence="6">Hildebrandi</strain>
    </source>
</reference>
<dbReference type="Proteomes" id="UP000693970">
    <property type="component" value="Unassembled WGS sequence"/>
</dbReference>
<comment type="similarity">
    <text evidence="2">Belongs to the NADH:flavin oxidoreductase/NADH oxidase family.</text>
</comment>
<dbReference type="OrthoDB" id="90288at2759"/>
<dbReference type="EMBL" id="JAGRRH010000010">
    <property type="protein sequence ID" value="KAG7363050.1"/>
    <property type="molecule type" value="Genomic_DNA"/>
</dbReference>
<organism evidence="6 7">
    <name type="scientific">Nitzschia inconspicua</name>
    <dbReference type="NCBI Taxonomy" id="303405"/>
    <lineage>
        <taxon>Eukaryota</taxon>
        <taxon>Sar</taxon>
        <taxon>Stramenopiles</taxon>
        <taxon>Ochrophyta</taxon>
        <taxon>Bacillariophyta</taxon>
        <taxon>Bacillariophyceae</taxon>
        <taxon>Bacillariophycidae</taxon>
        <taxon>Bacillariales</taxon>
        <taxon>Bacillariaceae</taxon>
        <taxon>Nitzschia</taxon>
    </lineage>
</organism>
<evidence type="ECO:0000259" key="4">
    <source>
        <dbReference type="Pfam" id="PF00724"/>
    </source>
</evidence>
<comment type="caution">
    <text evidence="6">The sequence shown here is derived from an EMBL/GenBank/DDBJ whole genome shotgun (WGS) entry which is preliminary data.</text>
</comment>
<evidence type="ECO:0000256" key="3">
    <source>
        <dbReference type="ARBA" id="ARBA00023002"/>
    </source>
</evidence>
<evidence type="ECO:0000256" key="2">
    <source>
        <dbReference type="ARBA" id="ARBA00005979"/>
    </source>
</evidence>
<dbReference type="GO" id="GO:0016628">
    <property type="term" value="F:oxidoreductase activity, acting on the CH-CH group of donors, NAD or NADP as acceptor"/>
    <property type="evidence" value="ECO:0007669"/>
    <property type="project" value="UniProtKB-ARBA"/>
</dbReference>